<dbReference type="RefSeq" id="WP_108128957.1">
    <property type="nucleotide sequence ID" value="NZ_QBKP01000006.1"/>
</dbReference>
<gene>
    <name evidence="1" type="ORF">C8N34_106218</name>
</gene>
<protein>
    <recommendedName>
        <fullName evidence="3">Immunity protein 10 of polymorphic toxin system</fullName>
    </recommendedName>
</protein>
<keyword evidence="2" id="KW-1185">Reference proteome</keyword>
<name>A0A2T6B1T5_9RHOB</name>
<evidence type="ECO:0000313" key="1">
    <source>
        <dbReference type="EMBL" id="PTX50036.1"/>
    </source>
</evidence>
<accession>A0A2T6B1T5</accession>
<comment type="caution">
    <text evidence="1">The sequence shown here is derived from an EMBL/GenBank/DDBJ whole genome shotgun (WGS) entry which is preliminary data.</text>
</comment>
<dbReference type="AlphaFoldDB" id="A0A2T6B1T5"/>
<evidence type="ECO:0008006" key="3">
    <source>
        <dbReference type="Google" id="ProtNLM"/>
    </source>
</evidence>
<sequence>MTGIVVKAAYATVAEEDGLIFVGFVDARDESYALFRQPKTGGPLWFEVNDEDFGAEDAIETASLGPDGLALTLRPTSAGRFGFASAVTIRLKNCEDAEPALNRLRGMGVPGL</sequence>
<organism evidence="1 2">
    <name type="scientific">Gemmobacter caeni</name>
    <dbReference type="NCBI Taxonomy" id="589035"/>
    <lineage>
        <taxon>Bacteria</taxon>
        <taxon>Pseudomonadati</taxon>
        <taxon>Pseudomonadota</taxon>
        <taxon>Alphaproteobacteria</taxon>
        <taxon>Rhodobacterales</taxon>
        <taxon>Paracoccaceae</taxon>
        <taxon>Gemmobacter</taxon>
    </lineage>
</organism>
<proteinExistence type="predicted"/>
<dbReference type="Proteomes" id="UP000244224">
    <property type="component" value="Unassembled WGS sequence"/>
</dbReference>
<evidence type="ECO:0000313" key="2">
    <source>
        <dbReference type="Proteomes" id="UP000244224"/>
    </source>
</evidence>
<reference evidence="1 2" key="1">
    <citation type="submission" date="2018-04" db="EMBL/GenBank/DDBJ databases">
        <title>Genomic Encyclopedia of Archaeal and Bacterial Type Strains, Phase II (KMG-II): from individual species to whole genera.</title>
        <authorList>
            <person name="Goeker M."/>
        </authorList>
    </citation>
    <scope>NUCLEOTIDE SEQUENCE [LARGE SCALE GENOMIC DNA]</scope>
    <source>
        <strain evidence="1 2">DSM 21823</strain>
    </source>
</reference>
<dbReference type="EMBL" id="QBKP01000006">
    <property type="protein sequence ID" value="PTX50036.1"/>
    <property type="molecule type" value="Genomic_DNA"/>
</dbReference>
<dbReference type="OrthoDB" id="7868265at2"/>